<dbReference type="Gene3D" id="1.25.40.10">
    <property type="entry name" value="Tetratricopeptide repeat domain"/>
    <property type="match status" value="1"/>
</dbReference>
<accession>A0ABQ4CQ38</accession>
<dbReference type="RefSeq" id="WP_203713334.1">
    <property type="nucleotide sequence ID" value="NZ_BONE01000020.1"/>
</dbReference>
<reference evidence="1 2" key="1">
    <citation type="submission" date="2021-01" db="EMBL/GenBank/DDBJ databases">
        <title>Whole genome shotgun sequence of Asanoa siamensis NBRC 107932.</title>
        <authorList>
            <person name="Komaki H."/>
            <person name="Tamura T."/>
        </authorList>
    </citation>
    <scope>NUCLEOTIDE SEQUENCE [LARGE SCALE GENOMIC DNA]</scope>
    <source>
        <strain evidence="1 2">NBRC 107932</strain>
    </source>
</reference>
<proteinExistence type="predicted"/>
<evidence type="ECO:0000313" key="1">
    <source>
        <dbReference type="EMBL" id="GIF73423.1"/>
    </source>
</evidence>
<comment type="caution">
    <text evidence="1">The sequence shown here is derived from an EMBL/GenBank/DDBJ whole genome shotgun (WGS) entry which is preliminary data.</text>
</comment>
<keyword evidence="2" id="KW-1185">Reference proteome</keyword>
<dbReference type="EMBL" id="BONE01000020">
    <property type="protein sequence ID" value="GIF73423.1"/>
    <property type="molecule type" value="Genomic_DNA"/>
</dbReference>
<evidence type="ECO:0000313" key="2">
    <source>
        <dbReference type="Proteomes" id="UP000604117"/>
    </source>
</evidence>
<dbReference type="InterPro" id="IPR011990">
    <property type="entry name" value="TPR-like_helical_dom_sf"/>
</dbReference>
<name>A0ABQ4CQ38_9ACTN</name>
<evidence type="ECO:0008006" key="3">
    <source>
        <dbReference type="Google" id="ProtNLM"/>
    </source>
</evidence>
<organism evidence="1 2">
    <name type="scientific">Asanoa siamensis</name>
    <dbReference type="NCBI Taxonomy" id="926357"/>
    <lineage>
        <taxon>Bacteria</taxon>
        <taxon>Bacillati</taxon>
        <taxon>Actinomycetota</taxon>
        <taxon>Actinomycetes</taxon>
        <taxon>Micromonosporales</taxon>
        <taxon>Micromonosporaceae</taxon>
        <taxon>Asanoa</taxon>
    </lineage>
</organism>
<sequence length="332" mass="36901">MAPIPCDPHPAEDDAALRRAHDTLAYGGDWRMARDLLASAAGDDDRRSRYVGVFAESALGPTAPGRPVEDATWVDAWARAEPDNADALLVRGRSLITRAWEVRGGGWASSVSKKQWAEFHRLLALAVPVYERAVALAPADPLPWAHRILLGTAQKAKHDEMERCWAELVARDPGHVEGHSLKLMYLCRKWHGSHQKMFAFARTAAAAAPDGSPLLVLPLIAGAEWASYRTTAQKSLLSTVLVRRYWRRNPQVQAEIDAALHRWFTRPTRRDGWYVQLNYLSYALYKAQRHADNRAVIAAIGPYISGLPWGWAGEKSALDAFTKAHTAAYQQA</sequence>
<gene>
    <name evidence="1" type="ORF">Asi02nite_29410</name>
</gene>
<protein>
    <recommendedName>
        <fullName evidence="3">DUF4034 domain-containing protein</fullName>
    </recommendedName>
</protein>
<dbReference type="Proteomes" id="UP000604117">
    <property type="component" value="Unassembled WGS sequence"/>
</dbReference>